<dbReference type="Gene3D" id="3.40.50.150">
    <property type="entry name" value="Vaccinia Virus protein VP39"/>
    <property type="match status" value="1"/>
</dbReference>
<reference evidence="2" key="1">
    <citation type="journal article" date="2008" name="Nature">
        <title>The amphioxus genome and the evolution of the chordate karyotype.</title>
        <authorList>
            <consortium name="US DOE Joint Genome Institute (JGI-PGF)"/>
            <person name="Putnam N.H."/>
            <person name="Butts T."/>
            <person name="Ferrier D.E.K."/>
            <person name="Furlong R.F."/>
            <person name="Hellsten U."/>
            <person name="Kawashima T."/>
            <person name="Robinson-Rechavi M."/>
            <person name="Shoguchi E."/>
            <person name="Terry A."/>
            <person name="Yu J.-K."/>
            <person name="Benito-Gutierrez E.L."/>
            <person name="Dubchak I."/>
            <person name="Garcia-Fernandez J."/>
            <person name="Gibson-Brown J.J."/>
            <person name="Grigoriev I.V."/>
            <person name="Horton A.C."/>
            <person name="de Jong P.J."/>
            <person name="Jurka J."/>
            <person name="Kapitonov V.V."/>
            <person name="Kohara Y."/>
            <person name="Kuroki Y."/>
            <person name="Lindquist E."/>
            <person name="Lucas S."/>
            <person name="Osoegawa K."/>
            <person name="Pennacchio L.A."/>
            <person name="Salamov A.A."/>
            <person name="Satou Y."/>
            <person name="Sauka-Spengler T."/>
            <person name="Schmutz J."/>
            <person name="Shin-I T."/>
            <person name="Toyoda A."/>
            <person name="Bronner-Fraser M."/>
            <person name="Fujiyama A."/>
            <person name="Holland L.Z."/>
            <person name="Holland P.W.H."/>
            <person name="Satoh N."/>
            <person name="Rokhsar D.S."/>
        </authorList>
    </citation>
    <scope>NUCLEOTIDE SEQUENCE [LARGE SCALE GENOMIC DNA]</scope>
    <source>
        <strain evidence="2">S238N-H82</strain>
        <tissue evidence="2">Testes</tissue>
    </source>
</reference>
<proteinExistence type="predicted"/>
<dbReference type="InterPro" id="IPR029063">
    <property type="entry name" value="SAM-dependent_MTases_sf"/>
</dbReference>
<dbReference type="PANTHER" id="PTHR16155:SF19">
    <property type="entry name" value="DED DOMAIN-CONTAINING PROTEIN"/>
    <property type="match status" value="1"/>
</dbReference>
<dbReference type="eggNOG" id="KOG1269">
    <property type="taxonomic scope" value="Eukaryota"/>
</dbReference>
<organism>
    <name type="scientific">Branchiostoma floridae</name>
    <name type="common">Florida lancelet</name>
    <name type="synonym">Amphioxus</name>
    <dbReference type="NCBI Taxonomy" id="7739"/>
    <lineage>
        <taxon>Eukaryota</taxon>
        <taxon>Metazoa</taxon>
        <taxon>Chordata</taxon>
        <taxon>Cephalochordata</taxon>
        <taxon>Leptocardii</taxon>
        <taxon>Amphioxiformes</taxon>
        <taxon>Branchiostomatidae</taxon>
        <taxon>Branchiostoma</taxon>
    </lineage>
</organism>
<sequence length="1712" mass="194330">MLTWLFNKDYFRTGAVAIFSFSVSEKHRVPGAKCESDLMEQEGSVEETAKGGMAAAVGNTADDGTTNCKSGNANGAEDTKASLSGTRTRTRSSKSTSSSSSHGTITPDRPPSPTPTSQGMGCKNCTPCGNTSMPGSDNGGAAHITVYNFGNIQGSQIGHGGTLHNIQARQTSSKADSRLPSTPYFNTNISADLLDKLLHKPAGPNILFRESEVVYQGHEGQAAFMLDVVSMWNTPKRKERAFIVMGVQCKCPPPHDVIGLQDTGLDAYYQNLFDTAKCFSYKPPFRYEEFKHRDVLLGIVVIPPCFGSRYTEPCIAEDSLEHGMWHQDELWYRDGPCNAAAPSQNHAKVFTWFRDSTSPRIAKAQLKFPLLGRGEEKWESFFEAVDQFDSRRSYCLILSRCAQDTRHLGELEALAGVPWLKVFDFDQKSRVDGVLSVCEEKLKSTRGLTISTPIDSLDSLSNRSTDWFFPRGHVHKRESLVDGSERAWVKKYGKEVEAHCSLLSEFCHDTTLLTAVVLWYSDDDGLGFLNRLLMKMDSAIDPLKVVLCMPEVPKATASRELVNSIQRSLEIEKVIEIPLECVCWGLQKIAEDNEGRASSQPYQLPNAVSLEPLVVSASDACWLQRELDVLYINETFEQPDTQTSHLGDSFLRGGVLTWYEYHLSSFDARRTLYDDVLNHVKKHIMRGQSTLITLYHAPGGGGTCFARRILWDIHQIDQSVPCVFASAPTMTISELHSRLDWLHNKTHLPVVLLIDSQDSILVNRLFHTCYNVKLIILYVQRYNMAIHEKKQRGNEFWLKGIVDKDEALRLERVFAPHCNQERKHALKILTEGVAVHHVYEFGLTAYDNEYVGVSSYVKGYLDIPKEGALTAWQTAVGYLALAYFYGHIGIPRQFFAKLLGVREDLDALVTTEYLTHRGKQFVFEEDNTWRVTHHVVAKEILEQILCRQTGRHDKEGRLSENARKHLSAFACKFIKEAGVRQMKNGVASPALMRVLRDIFINRDYKAMGQDDIQRRQMMSPIITDIPPHDNSRERLAVLQALTECFPRDPNFWGHLGRFYAMCRASDEEAERCLEKALTLRQEEIRSYQYARRKEESSGDTVLCQVHHMYGILYSRRVAEAVGSKLGDFSNFYHDFDPKKQNIHDVMKKVSDLAVLARDCFTKSRELLVPGMEESFGYIGEITCRLQIVDFLQRFYPSGYFAYLDDDNAPGDVVEFLSSCFSECDHLMAACLDRCTYEDLMRNDSFLQCVNWFNVLFKNAAEALQRWEGGDSIRSRRSRIAALKIKHHNLTKQSKRTFLSLENIHSKDDIAHIIELFECTFQEVYEQNLPMDIGVEVKDWLLAIRHVYCSQTYPLENVLLQVRRWYEKSPKSPLAVYYLYVLNTVLAIGKKKQSGSSRYFAESKRLLPEMKQLSRLVHRYVKTREWLGVEDGQGIRRLVHRGKLGEWSQEQRFWKDPSKTALLELGYGDTGDVKVEDVSRFDSLHYHGVQAVDEAIQRFNIGKDTRVLDVGSGIGGPARYLAWKTGCHVTALELQHDHHVTGEVLTKRCNLSERVRHVCGDIMDIDLGHGSYDLVTSWLVFCHIPDKKKVSEQCLQHLKPGGKMLVEDLFALGDLSDVSEDIRANYFDFINIQDYKQQISDAGFANVQVEDLTADWKAYVQERLKAHISSEERHVRVHGRPTYQALHDFYSSIVRLFTSDRVGGGRISAAKPA</sequence>
<dbReference type="Pfam" id="PF13489">
    <property type="entry name" value="Methyltransf_23"/>
    <property type="match status" value="1"/>
</dbReference>
<protein>
    <submittedName>
        <fullName evidence="2">Uncharacterized protein</fullName>
    </submittedName>
</protein>
<dbReference type="EMBL" id="GG666557">
    <property type="protein sequence ID" value="EEN55742.1"/>
    <property type="molecule type" value="Genomic_DNA"/>
</dbReference>
<accession>C3YVL9</accession>
<dbReference type="InParanoid" id="C3YVL9"/>
<evidence type="ECO:0000256" key="1">
    <source>
        <dbReference type="SAM" id="MobiDB-lite"/>
    </source>
</evidence>
<dbReference type="PANTHER" id="PTHR16155">
    <property type="entry name" value="DED DOMAIN-CONTAINING PROTEIN"/>
    <property type="match status" value="1"/>
</dbReference>
<dbReference type="CDD" id="cd02440">
    <property type="entry name" value="AdoMet_MTases"/>
    <property type="match status" value="1"/>
</dbReference>
<dbReference type="SUPFAM" id="SSF53335">
    <property type="entry name" value="S-adenosyl-L-methionine-dependent methyltransferases"/>
    <property type="match status" value="1"/>
</dbReference>
<feature type="compositionally biased region" description="Low complexity" evidence="1">
    <location>
        <begin position="82"/>
        <end position="107"/>
    </location>
</feature>
<feature type="region of interest" description="Disordered" evidence="1">
    <location>
        <begin position="56"/>
        <end position="119"/>
    </location>
</feature>
<gene>
    <name evidence="2" type="ORF">BRAFLDRAFT_131039</name>
</gene>
<evidence type="ECO:0000313" key="2">
    <source>
        <dbReference type="EMBL" id="EEN55742.1"/>
    </source>
</evidence>
<name>C3YVL9_BRAFL</name>
<feature type="compositionally biased region" description="Polar residues" evidence="1">
    <location>
        <begin position="62"/>
        <end position="73"/>
    </location>
</feature>